<evidence type="ECO:0000256" key="3">
    <source>
        <dbReference type="SAM" id="MobiDB-lite"/>
    </source>
</evidence>
<reference evidence="6 7" key="1">
    <citation type="submission" date="2017-04" db="EMBL/GenBank/DDBJ databases">
        <authorList>
            <person name="Afonso C.L."/>
            <person name="Miller P.J."/>
            <person name="Scott M.A."/>
            <person name="Spackman E."/>
            <person name="Goraichik I."/>
            <person name="Dimitrov K.M."/>
            <person name="Suarez D.L."/>
            <person name="Swayne D.E."/>
        </authorList>
    </citation>
    <scope>NUCLEOTIDE SEQUENCE [LARGE SCALE GENOMIC DNA]</scope>
    <source>
        <strain evidence="6 7">CGMCC 1.10972</strain>
    </source>
</reference>
<dbReference type="SUPFAM" id="SSF53955">
    <property type="entry name" value="Lysozyme-like"/>
    <property type="match status" value="1"/>
</dbReference>
<evidence type="ECO:0000256" key="4">
    <source>
        <dbReference type="SAM" id="SignalP"/>
    </source>
</evidence>
<dbReference type="Proteomes" id="UP000192656">
    <property type="component" value="Unassembled WGS sequence"/>
</dbReference>
<dbReference type="InterPro" id="IPR023346">
    <property type="entry name" value="Lysozyme-like_dom_sf"/>
</dbReference>
<feature type="compositionally biased region" description="Low complexity" evidence="3">
    <location>
        <begin position="216"/>
        <end position="247"/>
    </location>
</feature>
<name>A0A1W2AV94_9HYPH</name>
<keyword evidence="4" id="KW-0732">Signal</keyword>
<feature type="signal peptide" evidence="4">
    <location>
        <begin position="1"/>
        <end position="27"/>
    </location>
</feature>
<feature type="domain" description="Transglycosylase SLT" evidence="5">
    <location>
        <begin position="94"/>
        <end position="193"/>
    </location>
</feature>
<dbReference type="PANTHER" id="PTHR37423:SF2">
    <property type="entry name" value="MEMBRANE-BOUND LYTIC MUREIN TRANSGLYCOSYLASE C"/>
    <property type="match status" value="1"/>
</dbReference>
<feature type="chain" id="PRO_5012754678" evidence="4">
    <location>
        <begin position="28"/>
        <end position="319"/>
    </location>
</feature>
<proteinExistence type="inferred from homology"/>
<sequence length="319" mass="32827">MPLASRFPALRLAAFALMGLMPFAVSGCVSDSGALLSEAAQSQMQLAAAPIPSAAPRESATSESAEISSEKALALTTVAESGTVSGSAAIDQMIVRHAEENGIPPELAFAVVKVESRYNPHARGAGVYGLSQIKPATARSLGFAGSASDLLDPDTNLTYGMKYLKGAWEKGGHDVCQTAMKYKGGHRATRMTRSASAYCSKVKQHMAALAERRRAPALAVPATTRETAEAPASRPATDAPASRAADAATERGRQNGVPRPKPAPAADQASAAPATTEAGDAKLADATETPKAATETVQRTDTASAKGGRLRPEGNGRSS</sequence>
<evidence type="ECO:0000313" key="6">
    <source>
        <dbReference type="EMBL" id="SMC64412.1"/>
    </source>
</evidence>
<accession>A0A1W2AV94</accession>
<dbReference type="Pfam" id="PF01464">
    <property type="entry name" value="SLT"/>
    <property type="match status" value="1"/>
</dbReference>
<dbReference type="InterPro" id="IPR008258">
    <property type="entry name" value="Transglycosylase_SLT_dom_1"/>
</dbReference>
<evidence type="ECO:0000313" key="7">
    <source>
        <dbReference type="Proteomes" id="UP000192656"/>
    </source>
</evidence>
<protein>
    <submittedName>
        <fullName evidence="6">Soluble lytic murein transglycosylase</fullName>
    </submittedName>
</protein>
<evidence type="ECO:0000256" key="2">
    <source>
        <dbReference type="ARBA" id="ARBA00009387"/>
    </source>
</evidence>
<dbReference type="Gene3D" id="1.10.530.10">
    <property type="match status" value="1"/>
</dbReference>
<dbReference type="AlphaFoldDB" id="A0A1W2AV94"/>
<gene>
    <name evidence="6" type="ORF">SAMN06297251_10595</name>
</gene>
<feature type="compositionally biased region" description="Basic and acidic residues" evidence="3">
    <location>
        <begin position="310"/>
        <end position="319"/>
    </location>
</feature>
<feature type="region of interest" description="Disordered" evidence="3">
    <location>
        <begin position="213"/>
        <end position="319"/>
    </location>
</feature>
<keyword evidence="7" id="KW-1185">Reference proteome</keyword>
<dbReference type="OrthoDB" id="9788661at2"/>
<dbReference type="STRING" id="937218.SAMN06297251_10595"/>
<dbReference type="RefSeq" id="WP_084409531.1">
    <property type="nucleotide sequence ID" value="NZ_FWXR01000005.1"/>
</dbReference>
<evidence type="ECO:0000256" key="1">
    <source>
        <dbReference type="ARBA" id="ARBA00007734"/>
    </source>
</evidence>
<dbReference type="EMBL" id="FWXR01000005">
    <property type="protein sequence ID" value="SMC64412.1"/>
    <property type="molecule type" value="Genomic_DNA"/>
</dbReference>
<comment type="similarity">
    <text evidence="1">Belongs to the transglycosylase Slt family.</text>
</comment>
<feature type="compositionally biased region" description="Low complexity" evidence="3">
    <location>
        <begin position="264"/>
        <end position="278"/>
    </location>
</feature>
<evidence type="ECO:0000259" key="5">
    <source>
        <dbReference type="Pfam" id="PF01464"/>
    </source>
</evidence>
<dbReference type="PROSITE" id="PS51257">
    <property type="entry name" value="PROKAR_LIPOPROTEIN"/>
    <property type="match status" value="1"/>
</dbReference>
<comment type="similarity">
    <text evidence="2">Belongs to the virb1 family.</text>
</comment>
<dbReference type="PANTHER" id="PTHR37423">
    <property type="entry name" value="SOLUBLE LYTIC MUREIN TRANSGLYCOSYLASE-RELATED"/>
    <property type="match status" value="1"/>
</dbReference>
<organism evidence="6 7">
    <name type="scientific">Fulvimarina manganoxydans</name>
    <dbReference type="NCBI Taxonomy" id="937218"/>
    <lineage>
        <taxon>Bacteria</taxon>
        <taxon>Pseudomonadati</taxon>
        <taxon>Pseudomonadota</taxon>
        <taxon>Alphaproteobacteria</taxon>
        <taxon>Hyphomicrobiales</taxon>
        <taxon>Aurantimonadaceae</taxon>
        <taxon>Fulvimarina</taxon>
    </lineage>
</organism>